<gene>
    <name evidence="1" type="ORF">NTEN_LOCUS21771</name>
</gene>
<dbReference type="EMBL" id="CADCXU010031996">
    <property type="protein sequence ID" value="CAB0017840.1"/>
    <property type="molecule type" value="Genomic_DNA"/>
</dbReference>
<evidence type="ECO:0000313" key="1">
    <source>
        <dbReference type="EMBL" id="CAB0017840.1"/>
    </source>
</evidence>
<dbReference type="Proteomes" id="UP000479000">
    <property type="component" value="Unassembled WGS sequence"/>
</dbReference>
<organism evidence="1 2">
    <name type="scientific">Nesidiocoris tenuis</name>
    <dbReference type="NCBI Taxonomy" id="355587"/>
    <lineage>
        <taxon>Eukaryota</taxon>
        <taxon>Metazoa</taxon>
        <taxon>Ecdysozoa</taxon>
        <taxon>Arthropoda</taxon>
        <taxon>Hexapoda</taxon>
        <taxon>Insecta</taxon>
        <taxon>Pterygota</taxon>
        <taxon>Neoptera</taxon>
        <taxon>Paraneoptera</taxon>
        <taxon>Hemiptera</taxon>
        <taxon>Heteroptera</taxon>
        <taxon>Panheteroptera</taxon>
        <taxon>Cimicomorpha</taxon>
        <taxon>Miridae</taxon>
        <taxon>Dicyphina</taxon>
        <taxon>Nesidiocoris</taxon>
    </lineage>
</organism>
<sequence>MHYVVTPFAKRRVTAVPWQPRRNTDQCRSNAKCRVHFEDAIATTGHAHRPLRPLAVGDSIAECDKIASNLFKLVLDLKML</sequence>
<accession>A0A6H5HID4</accession>
<dbReference type="AlphaFoldDB" id="A0A6H5HID4"/>
<name>A0A6H5HID4_9HEMI</name>
<protein>
    <submittedName>
        <fullName evidence="1">Uncharacterized protein</fullName>
    </submittedName>
</protein>
<evidence type="ECO:0000313" key="2">
    <source>
        <dbReference type="Proteomes" id="UP000479000"/>
    </source>
</evidence>
<reference evidence="1 2" key="1">
    <citation type="submission" date="2020-02" db="EMBL/GenBank/DDBJ databases">
        <authorList>
            <person name="Ferguson B K."/>
        </authorList>
    </citation>
    <scope>NUCLEOTIDE SEQUENCE [LARGE SCALE GENOMIC DNA]</scope>
</reference>
<keyword evidence="2" id="KW-1185">Reference proteome</keyword>
<proteinExistence type="predicted"/>